<dbReference type="Gene3D" id="3.90.470.20">
    <property type="entry name" value="4'-phosphopantetheinyl transferase domain"/>
    <property type="match status" value="2"/>
</dbReference>
<dbReference type="GO" id="GO:0008897">
    <property type="term" value="F:holo-[acyl-carrier-protein] synthase activity"/>
    <property type="evidence" value="ECO:0007669"/>
    <property type="project" value="UniProtKB-EC"/>
</dbReference>
<dbReference type="PANTHER" id="PTHR12215">
    <property type="entry name" value="PHOSPHOPANTETHEINE TRANSFERASE"/>
    <property type="match status" value="1"/>
</dbReference>
<evidence type="ECO:0000259" key="4">
    <source>
        <dbReference type="Pfam" id="PF01648"/>
    </source>
</evidence>
<dbReference type="InterPro" id="IPR008278">
    <property type="entry name" value="4-PPantetheinyl_Trfase_dom"/>
</dbReference>
<dbReference type="SUPFAM" id="SSF56214">
    <property type="entry name" value="4'-phosphopantetheinyl transferase"/>
    <property type="match status" value="2"/>
</dbReference>
<dbReference type="GeneID" id="89972007"/>
<evidence type="ECO:0000259" key="5">
    <source>
        <dbReference type="Pfam" id="PF22624"/>
    </source>
</evidence>
<accession>A0AAV9N6J8</accession>
<dbReference type="EC" id="2.7.8.7" evidence="1"/>
<dbReference type="InterPro" id="IPR037143">
    <property type="entry name" value="4-PPantetheinyl_Trfase_dom_sf"/>
</dbReference>
<dbReference type="InterPro" id="IPR055066">
    <property type="entry name" value="AASDHPPT_N"/>
</dbReference>
<gene>
    <name evidence="6" type="ORF">LTR84_003824</name>
</gene>
<feature type="compositionally biased region" description="Basic residues" evidence="3">
    <location>
        <begin position="327"/>
        <end position="365"/>
    </location>
</feature>
<dbReference type="AlphaFoldDB" id="A0AAV9N6J8"/>
<name>A0AAV9N6J8_9EURO</name>
<evidence type="ECO:0000256" key="3">
    <source>
        <dbReference type="SAM" id="MobiDB-lite"/>
    </source>
</evidence>
<dbReference type="GO" id="GO:0005829">
    <property type="term" value="C:cytosol"/>
    <property type="evidence" value="ECO:0007669"/>
    <property type="project" value="TreeGrafter"/>
</dbReference>
<dbReference type="PANTHER" id="PTHR12215:SF10">
    <property type="entry name" value="L-AMINOADIPATE-SEMIALDEHYDE DEHYDROGENASE-PHOSPHOPANTETHEINYL TRANSFERASE"/>
    <property type="match status" value="1"/>
</dbReference>
<keyword evidence="2" id="KW-0808">Transferase</keyword>
<dbReference type="EMBL" id="JAVRRD010000017">
    <property type="protein sequence ID" value="KAK5050543.1"/>
    <property type="molecule type" value="Genomic_DNA"/>
</dbReference>
<dbReference type="Pfam" id="PF22624">
    <property type="entry name" value="AASDHPPT_N"/>
    <property type="match status" value="1"/>
</dbReference>
<feature type="domain" description="4'-phosphopantetheinyl transferase" evidence="4">
    <location>
        <begin position="276"/>
        <end position="321"/>
    </location>
</feature>
<protein>
    <recommendedName>
        <fullName evidence="1">holo-[acyl-carrier-protein] synthase</fullName>
        <ecNumber evidence="1">2.7.8.7</ecNumber>
    </recommendedName>
</protein>
<keyword evidence="7" id="KW-1185">Reference proteome</keyword>
<reference evidence="6 7" key="1">
    <citation type="submission" date="2023-08" db="EMBL/GenBank/DDBJ databases">
        <title>Black Yeasts Isolated from many extreme environments.</title>
        <authorList>
            <person name="Coleine C."/>
            <person name="Stajich J.E."/>
            <person name="Selbmann L."/>
        </authorList>
    </citation>
    <scope>NUCLEOTIDE SEQUENCE [LARGE SCALE GENOMIC DNA]</scope>
    <source>
        <strain evidence="6 7">CCFEE 5792</strain>
    </source>
</reference>
<evidence type="ECO:0000313" key="6">
    <source>
        <dbReference type="EMBL" id="KAK5050543.1"/>
    </source>
</evidence>
<feature type="region of interest" description="Disordered" evidence="3">
    <location>
        <begin position="244"/>
        <end position="265"/>
    </location>
</feature>
<dbReference type="GO" id="GO:0019878">
    <property type="term" value="P:lysine biosynthetic process via aminoadipic acid"/>
    <property type="evidence" value="ECO:0007669"/>
    <property type="project" value="TreeGrafter"/>
</dbReference>
<dbReference type="Proteomes" id="UP001358417">
    <property type="component" value="Unassembled WGS sequence"/>
</dbReference>
<sequence>MATTNKHRTRISRYYIDTRPLVPEKPKQPYSLPLLEQLTQSDQEAVTRFLRPADKFMSLASALLKYTFIHRQAKIPWSKVVISRTPAPHRRPYWAPPSDWDDDGANADGTGTGKGGLEFNVTHQAGVVAIIGCTTPTAQLPTVPAPTSPLQSTPLSAKLHNLHLDLTGHDTTSDLDHYPPHQVHVRLGVDIACADEDKRTPKDMTTQAKFDEWVDIFGEMFSERERWNMRHAVVHVPVVERDEGVWPSSDESSASEGLGGNGEAARLRRARENEARITQLKLRRFYAYWALKEAYIKMVGEGLLADWLKELEFLDVVAPVPPSSVMGRHRKSGSRSRSRGTSHHRAPSHSHSHSHSHHGHGHHHSLSTGLGIDPAAEEAAKWTDPAKAEKGMVTSLRGRKLDDVDIELVAYDEDFLIATATRGVIEVFNDDEDDEKENGVQQEIVENGVIDAQRQAPLGRAQQRKRWIMLDIERDIRPCAEGRCRCLE</sequence>
<evidence type="ECO:0000313" key="7">
    <source>
        <dbReference type="Proteomes" id="UP001358417"/>
    </source>
</evidence>
<organism evidence="6 7">
    <name type="scientific">Exophiala bonariae</name>
    <dbReference type="NCBI Taxonomy" id="1690606"/>
    <lineage>
        <taxon>Eukaryota</taxon>
        <taxon>Fungi</taxon>
        <taxon>Dikarya</taxon>
        <taxon>Ascomycota</taxon>
        <taxon>Pezizomycotina</taxon>
        <taxon>Eurotiomycetes</taxon>
        <taxon>Chaetothyriomycetidae</taxon>
        <taxon>Chaetothyriales</taxon>
        <taxon>Herpotrichiellaceae</taxon>
        <taxon>Exophiala</taxon>
    </lineage>
</organism>
<evidence type="ECO:0000256" key="1">
    <source>
        <dbReference type="ARBA" id="ARBA00013172"/>
    </source>
</evidence>
<dbReference type="InterPro" id="IPR050559">
    <property type="entry name" value="P-Pant_transferase_sf"/>
</dbReference>
<dbReference type="Pfam" id="PF01648">
    <property type="entry name" value="ACPS"/>
    <property type="match status" value="1"/>
</dbReference>
<evidence type="ECO:0000256" key="2">
    <source>
        <dbReference type="ARBA" id="ARBA00022679"/>
    </source>
</evidence>
<dbReference type="GO" id="GO:0000287">
    <property type="term" value="F:magnesium ion binding"/>
    <property type="evidence" value="ECO:0007669"/>
    <property type="project" value="InterPro"/>
</dbReference>
<comment type="caution">
    <text evidence="6">The sequence shown here is derived from an EMBL/GenBank/DDBJ whole genome shotgun (WGS) entry which is preliminary data.</text>
</comment>
<feature type="domain" description="4'-phosphopantetheinyl transferase N-terminal" evidence="5">
    <location>
        <begin position="33"/>
        <end position="133"/>
    </location>
</feature>
<feature type="region of interest" description="Disordered" evidence="3">
    <location>
        <begin position="322"/>
        <end position="370"/>
    </location>
</feature>
<proteinExistence type="predicted"/>
<dbReference type="RefSeq" id="XP_064705129.1">
    <property type="nucleotide sequence ID" value="XM_064847408.1"/>
</dbReference>